<name>A0A0E9UIH9_ANGAN</name>
<organism evidence="1">
    <name type="scientific">Anguilla anguilla</name>
    <name type="common">European freshwater eel</name>
    <name type="synonym">Muraena anguilla</name>
    <dbReference type="NCBI Taxonomy" id="7936"/>
    <lineage>
        <taxon>Eukaryota</taxon>
        <taxon>Metazoa</taxon>
        <taxon>Chordata</taxon>
        <taxon>Craniata</taxon>
        <taxon>Vertebrata</taxon>
        <taxon>Euteleostomi</taxon>
        <taxon>Actinopterygii</taxon>
        <taxon>Neopterygii</taxon>
        <taxon>Teleostei</taxon>
        <taxon>Anguilliformes</taxon>
        <taxon>Anguillidae</taxon>
        <taxon>Anguilla</taxon>
    </lineage>
</organism>
<reference evidence="1" key="2">
    <citation type="journal article" date="2015" name="Fish Shellfish Immunol.">
        <title>Early steps in the European eel (Anguilla anguilla)-Vibrio vulnificus interaction in the gills: Role of the RtxA13 toxin.</title>
        <authorList>
            <person name="Callol A."/>
            <person name="Pajuelo D."/>
            <person name="Ebbesson L."/>
            <person name="Teles M."/>
            <person name="MacKenzie S."/>
            <person name="Amaro C."/>
        </authorList>
    </citation>
    <scope>NUCLEOTIDE SEQUENCE</scope>
</reference>
<dbReference type="AlphaFoldDB" id="A0A0E9UIH9"/>
<evidence type="ECO:0000313" key="1">
    <source>
        <dbReference type="EMBL" id="JAH65674.1"/>
    </source>
</evidence>
<protein>
    <submittedName>
        <fullName evidence="1">Uncharacterized protein</fullName>
    </submittedName>
</protein>
<accession>A0A0E9UIH9</accession>
<proteinExistence type="predicted"/>
<dbReference type="EMBL" id="GBXM01042903">
    <property type="protein sequence ID" value="JAH65674.1"/>
    <property type="molecule type" value="Transcribed_RNA"/>
</dbReference>
<reference evidence="1" key="1">
    <citation type="submission" date="2014-11" db="EMBL/GenBank/DDBJ databases">
        <authorList>
            <person name="Amaro Gonzalez C."/>
        </authorList>
    </citation>
    <scope>NUCLEOTIDE SEQUENCE</scope>
</reference>
<sequence>MNVHILTELFYTSKNTGGLILLACTV</sequence>